<name>A0A401QBG5_SCYTO</name>
<dbReference type="EMBL" id="BFAA01019833">
    <property type="protein sequence ID" value="GCB82738.1"/>
    <property type="molecule type" value="Genomic_DNA"/>
</dbReference>
<organism evidence="2 3">
    <name type="scientific">Scyliorhinus torazame</name>
    <name type="common">Cloudy catshark</name>
    <name type="synonym">Catulus torazame</name>
    <dbReference type="NCBI Taxonomy" id="75743"/>
    <lineage>
        <taxon>Eukaryota</taxon>
        <taxon>Metazoa</taxon>
        <taxon>Chordata</taxon>
        <taxon>Craniata</taxon>
        <taxon>Vertebrata</taxon>
        <taxon>Chondrichthyes</taxon>
        <taxon>Elasmobranchii</taxon>
        <taxon>Galeomorphii</taxon>
        <taxon>Galeoidea</taxon>
        <taxon>Carcharhiniformes</taxon>
        <taxon>Scyliorhinidae</taxon>
        <taxon>Scyliorhinus</taxon>
    </lineage>
</organism>
<dbReference type="AlphaFoldDB" id="A0A401QBG5"/>
<evidence type="ECO:0000313" key="2">
    <source>
        <dbReference type="EMBL" id="GCB82738.1"/>
    </source>
</evidence>
<keyword evidence="3" id="KW-1185">Reference proteome</keyword>
<dbReference type="Proteomes" id="UP000288216">
    <property type="component" value="Unassembled WGS sequence"/>
</dbReference>
<accession>A0A401QBG5</accession>
<evidence type="ECO:0000256" key="1">
    <source>
        <dbReference type="SAM" id="MobiDB-lite"/>
    </source>
</evidence>
<feature type="region of interest" description="Disordered" evidence="1">
    <location>
        <begin position="1"/>
        <end position="20"/>
    </location>
</feature>
<evidence type="ECO:0000313" key="3">
    <source>
        <dbReference type="Proteomes" id="UP000288216"/>
    </source>
</evidence>
<sequence length="83" mass="9222">MHGARRPRLRRKPSSGRSKALGVTYIGGKEDGGIGSAWFEGSFLQYHGDQTSEQTGDEFQHPAVFHFCINASQYSLPLTEHTK</sequence>
<gene>
    <name evidence="2" type="ORF">scyTo_0021721</name>
</gene>
<comment type="caution">
    <text evidence="2">The sequence shown here is derived from an EMBL/GenBank/DDBJ whole genome shotgun (WGS) entry which is preliminary data.</text>
</comment>
<proteinExistence type="predicted"/>
<protein>
    <submittedName>
        <fullName evidence="2">Uncharacterized protein</fullName>
    </submittedName>
</protein>
<feature type="compositionally biased region" description="Basic residues" evidence="1">
    <location>
        <begin position="1"/>
        <end position="14"/>
    </location>
</feature>
<reference evidence="2 3" key="1">
    <citation type="journal article" date="2018" name="Nat. Ecol. Evol.">
        <title>Shark genomes provide insights into elasmobranch evolution and the origin of vertebrates.</title>
        <authorList>
            <person name="Hara Y"/>
            <person name="Yamaguchi K"/>
            <person name="Onimaru K"/>
            <person name="Kadota M"/>
            <person name="Koyanagi M"/>
            <person name="Keeley SD"/>
            <person name="Tatsumi K"/>
            <person name="Tanaka K"/>
            <person name="Motone F"/>
            <person name="Kageyama Y"/>
            <person name="Nozu R"/>
            <person name="Adachi N"/>
            <person name="Nishimura O"/>
            <person name="Nakagawa R"/>
            <person name="Tanegashima C"/>
            <person name="Kiyatake I"/>
            <person name="Matsumoto R"/>
            <person name="Murakumo K"/>
            <person name="Nishida K"/>
            <person name="Terakita A"/>
            <person name="Kuratani S"/>
            <person name="Sato K"/>
            <person name="Hyodo S Kuraku.S."/>
        </authorList>
    </citation>
    <scope>NUCLEOTIDE SEQUENCE [LARGE SCALE GENOMIC DNA]</scope>
</reference>